<reference evidence="3" key="2">
    <citation type="submission" date="2023-08" db="EMBL/GenBank/DDBJ databases">
        <title>Identification and characterization of horizontal gene transfer across gut microbiota members of farm animals based on homology search.</title>
        <authorList>
            <person name="Schwarzerova J."/>
            <person name="Nykrynova M."/>
            <person name="Jureckova K."/>
            <person name="Cejkova D."/>
            <person name="Rychlik I."/>
        </authorList>
    </citation>
    <scope>NUCLEOTIDE SEQUENCE</scope>
    <source>
        <strain evidence="3">ET15</strain>
        <strain evidence="2">ET37</strain>
    </source>
</reference>
<gene>
    <name evidence="2" type="ORF">QVN81_08105</name>
    <name evidence="3" type="ORF">QVN84_07280</name>
</gene>
<evidence type="ECO:0000313" key="3">
    <source>
        <dbReference type="EMBL" id="MDN0025318.1"/>
    </source>
</evidence>
<proteinExistence type="predicted"/>
<accession>A0AAW7JM19</accession>
<evidence type="ECO:0000313" key="4">
    <source>
        <dbReference type="Proteomes" id="UP001167831"/>
    </source>
</evidence>
<feature type="signal peptide" evidence="1">
    <location>
        <begin position="1"/>
        <end position="19"/>
    </location>
</feature>
<dbReference type="EMBL" id="JAUEIE010000007">
    <property type="protein sequence ID" value="MDN0022978.1"/>
    <property type="molecule type" value="Genomic_DNA"/>
</dbReference>
<keyword evidence="4" id="KW-1185">Reference proteome</keyword>
<evidence type="ECO:0000313" key="2">
    <source>
        <dbReference type="EMBL" id="MDN0022978.1"/>
    </source>
</evidence>
<organism evidence="3 5">
    <name type="scientific">Leyella lascolaii</name>
    <dbReference type="NCBI Taxonomy" id="1776379"/>
    <lineage>
        <taxon>Bacteria</taxon>
        <taxon>Pseudomonadati</taxon>
        <taxon>Bacteroidota</taxon>
        <taxon>Bacteroidia</taxon>
        <taxon>Bacteroidales</taxon>
        <taxon>Prevotellaceae</taxon>
        <taxon>Leyella</taxon>
    </lineage>
</organism>
<feature type="chain" id="PRO_5043499297" evidence="1">
    <location>
        <begin position="20"/>
        <end position="528"/>
    </location>
</feature>
<reference evidence="3" key="1">
    <citation type="submission" date="2023-06" db="EMBL/GenBank/DDBJ databases">
        <authorList>
            <person name="Zeman M."/>
            <person name="Kubasova T."/>
            <person name="Jahodarova E."/>
            <person name="Nykrynova M."/>
            <person name="Rychlik I."/>
        </authorList>
    </citation>
    <scope>NUCLEOTIDE SEQUENCE</scope>
    <source>
        <strain evidence="3">ET15</strain>
        <strain evidence="2">ET37</strain>
    </source>
</reference>
<dbReference type="RefSeq" id="WP_289825518.1">
    <property type="nucleotide sequence ID" value="NZ_JAUEIE010000007.1"/>
</dbReference>
<protein>
    <submittedName>
        <fullName evidence="3">Uncharacterized protein</fullName>
    </submittedName>
</protein>
<comment type="caution">
    <text evidence="3">The sequence shown here is derived from an EMBL/GenBank/DDBJ whole genome shotgun (WGS) entry which is preliminary data.</text>
</comment>
<evidence type="ECO:0000313" key="5">
    <source>
        <dbReference type="Proteomes" id="UP001168478"/>
    </source>
</evidence>
<dbReference type="AlphaFoldDB" id="A0AAW7JM19"/>
<name>A0AAW7JM19_9BACT</name>
<sequence length="528" mass="58820">MKKTLLGLGILAVSLSASAQNRKSAIEWPSYSTIISEQPEGENITDVIGKNFAYTYEQNQMMRQQTYNGVASYVKGTDGNIYIYNPVPGYRAGSYLKLEPTSDGRYVAHTPQAIGYDEYYGETIYIMRLVAKEENGKVIWVLDERENGEIDGDVYFTYTDGVLRQQRIEGEVFGDPKALLATVYRGGSLEGSAVGELTIMPNPYEAVKLPEGVTPVPYNMSFSTNYNESLTAKASVAFDGEDVYLSDPENPSNGYWIKGSYSNGVITVKPQYVGADNVWNVHYFLLPGKIVETDAGKTLGLVETMVLKVDEQKNTITSEPDYVYIIAADMKGGRLLESYIMPSYSKIEVKPAVPAAPEFNDVSGYDPYYGREVRFYLHSKDVDGNPIDADGLSYRVYVGADSVYTFTPDKYTRLEAPMSLVAYSFSDQYDFPAAANDYHRFYFYEDELDALGLQSVYTAGGVTNVSEITWWKEPVGTSVSGLDADVKPVRTDWFDMQGRRVDSPSKGVYVVRKTMPDGSVITSKHVKR</sequence>
<keyword evidence="1" id="KW-0732">Signal</keyword>
<dbReference type="EMBL" id="JAUEIF010000005">
    <property type="protein sequence ID" value="MDN0025318.1"/>
    <property type="molecule type" value="Genomic_DNA"/>
</dbReference>
<evidence type="ECO:0000256" key="1">
    <source>
        <dbReference type="SAM" id="SignalP"/>
    </source>
</evidence>
<dbReference type="Proteomes" id="UP001167831">
    <property type="component" value="Unassembled WGS sequence"/>
</dbReference>
<dbReference type="Proteomes" id="UP001168478">
    <property type="component" value="Unassembled WGS sequence"/>
</dbReference>